<evidence type="ECO:0000256" key="2">
    <source>
        <dbReference type="ARBA" id="ARBA00005816"/>
    </source>
</evidence>
<keyword evidence="7" id="KW-0539">Nucleus</keyword>
<evidence type="ECO:0000256" key="10">
    <source>
        <dbReference type="SAM" id="MobiDB-lite"/>
    </source>
</evidence>
<keyword evidence="3" id="KW-0808">Transferase</keyword>
<comment type="caution">
    <text evidence="13">The sequence shown here is derived from an EMBL/GenBank/DDBJ whole genome shotgun (WGS) entry which is preliminary data.</text>
</comment>
<feature type="domain" description="N-acetyltransferase ESCO acetyl-transferase" evidence="12">
    <location>
        <begin position="267"/>
        <end position="329"/>
    </location>
</feature>
<dbReference type="GO" id="GO:0007064">
    <property type="term" value="P:mitotic sister chromatid cohesion"/>
    <property type="evidence" value="ECO:0007669"/>
    <property type="project" value="TreeGrafter"/>
</dbReference>
<evidence type="ECO:0000256" key="7">
    <source>
        <dbReference type="ARBA" id="ARBA00023242"/>
    </source>
</evidence>
<keyword evidence="5" id="KW-0863">Zinc-finger</keyword>
<protein>
    <recommendedName>
        <fullName evidence="15">N-acetyltransferase ECO1</fullName>
    </recommendedName>
</protein>
<name>A0AAV5ACD5_9AGAM</name>
<evidence type="ECO:0000313" key="13">
    <source>
        <dbReference type="EMBL" id="GJJ12000.1"/>
    </source>
</evidence>
<evidence type="ECO:0000313" key="14">
    <source>
        <dbReference type="Proteomes" id="UP001050691"/>
    </source>
</evidence>
<dbReference type="GO" id="GO:0008270">
    <property type="term" value="F:zinc ion binding"/>
    <property type="evidence" value="ECO:0007669"/>
    <property type="project" value="UniProtKB-KW"/>
</dbReference>
<evidence type="ECO:0000256" key="5">
    <source>
        <dbReference type="ARBA" id="ARBA00022771"/>
    </source>
</evidence>
<evidence type="ECO:0000256" key="4">
    <source>
        <dbReference type="ARBA" id="ARBA00022723"/>
    </source>
</evidence>
<dbReference type="PANTHER" id="PTHR45884">
    <property type="entry name" value="N-ACETYLTRANSFERASE ECO"/>
    <property type="match status" value="1"/>
</dbReference>
<keyword evidence="9" id="KW-0012">Acyltransferase</keyword>
<accession>A0AAV5ACD5</accession>
<dbReference type="Proteomes" id="UP001050691">
    <property type="component" value="Unassembled WGS sequence"/>
</dbReference>
<evidence type="ECO:0000256" key="1">
    <source>
        <dbReference type="ARBA" id="ARBA00004123"/>
    </source>
</evidence>
<keyword evidence="8" id="KW-0131">Cell cycle</keyword>
<dbReference type="Pfam" id="PF13878">
    <property type="entry name" value="zf-C2H2_3"/>
    <property type="match status" value="1"/>
</dbReference>
<evidence type="ECO:0000256" key="3">
    <source>
        <dbReference type="ARBA" id="ARBA00022679"/>
    </source>
</evidence>
<gene>
    <name evidence="13" type="ORF">Clacol_006238</name>
</gene>
<dbReference type="PANTHER" id="PTHR45884:SF2">
    <property type="entry name" value="N-ACETYLTRANSFERASE ECO"/>
    <property type="match status" value="1"/>
</dbReference>
<comment type="subcellular location">
    <subcellularLocation>
        <location evidence="1">Nucleus</location>
    </subcellularLocation>
</comment>
<dbReference type="InterPro" id="IPR028005">
    <property type="entry name" value="AcTrfase_ESCO_Znf_dom"/>
</dbReference>
<comment type="similarity">
    <text evidence="2">Belongs to the acetyltransferase family. ECO subfamily.</text>
</comment>
<keyword evidence="14" id="KW-1185">Reference proteome</keyword>
<feature type="compositionally biased region" description="Polar residues" evidence="10">
    <location>
        <begin position="12"/>
        <end position="28"/>
    </location>
</feature>
<dbReference type="GO" id="GO:0000785">
    <property type="term" value="C:chromatin"/>
    <property type="evidence" value="ECO:0007669"/>
    <property type="project" value="TreeGrafter"/>
</dbReference>
<evidence type="ECO:0000256" key="8">
    <source>
        <dbReference type="ARBA" id="ARBA00023306"/>
    </source>
</evidence>
<proteinExistence type="inferred from homology"/>
<organism evidence="13 14">
    <name type="scientific">Clathrus columnatus</name>
    <dbReference type="NCBI Taxonomy" id="1419009"/>
    <lineage>
        <taxon>Eukaryota</taxon>
        <taxon>Fungi</taxon>
        <taxon>Dikarya</taxon>
        <taxon>Basidiomycota</taxon>
        <taxon>Agaricomycotina</taxon>
        <taxon>Agaricomycetes</taxon>
        <taxon>Phallomycetidae</taxon>
        <taxon>Phallales</taxon>
        <taxon>Clathraceae</taxon>
        <taxon>Clathrus</taxon>
    </lineage>
</organism>
<feature type="domain" description="N-acetyltransferase ESCO zinc-finger" evidence="11">
    <location>
        <begin position="99"/>
        <end position="125"/>
    </location>
</feature>
<reference evidence="13" key="1">
    <citation type="submission" date="2021-10" db="EMBL/GenBank/DDBJ databases">
        <title>De novo Genome Assembly of Clathrus columnatus (Basidiomycota, Fungi) Using Illumina and Nanopore Sequence Data.</title>
        <authorList>
            <person name="Ogiso-Tanaka E."/>
            <person name="Itagaki H."/>
            <person name="Hosoya T."/>
            <person name="Hosaka K."/>
        </authorList>
    </citation>
    <scope>NUCLEOTIDE SEQUENCE</scope>
    <source>
        <strain evidence="13">MO-923</strain>
    </source>
</reference>
<dbReference type="GO" id="GO:0005634">
    <property type="term" value="C:nucleus"/>
    <property type="evidence" value="ECO:0007669"/>
    <property type="project" value="UniProtKB-SubCell"/>
</dbReference>
<keyword evidence="4" id="KW-0479">Metal-binding</keyword>
<dbReference type="GO" id="GO:0061733">
    <property type="term" value="F:protein-lysine-acetyltransferase activity"/>
    <property type="evidence" value="ECO:0007669"/>
    <property type="project" value="TreeGrafter"/>
</dbReference>
<dbReference type="InterPro" id="IPR028009">
    <property type="entry name" value="ESCO_Acetyltransf_dom"/>
</dbReference>
<evidence type="ECO:0008006" key="15">
    <source>
        <dbReference type="Google" id="ProtNLM"/>
    </source>
</evidence>
<keyword evidence="6" id="KW-0862">Zinc</keyword>
<evidence type="ECO:0000259" key="12">
    <source>
        <dbReference type="Pfam" id="PF13880"/>
    </source>
</evidence>
<dbReference type="EMBL" id="BPWL01000007">
    <property type="protein sequence ID" value="GJJ12000.1"/>
    <property type="molecule type" value="Genomic_DNA"/>
</dbReference>
<evidence type="ECO:0000256" key="9">
    <source>
        <dbReference type="ARBA" id="ARBA00023315"/>
    </source>
</evidence>
<dbReference type="Pfam" id="PF13880">
    <property type="entry name" value="Acetyltransf_13"/>
    <property type="match status" value="1"/>
</dbReference>
<sequence length="337" mass="37122">MLPRPQVKHTYASRSYQLPSSPTDNSSPDLGKRKRPLLDSSILNAPSFKKRPNAFELLKCSSEKITKSQKLKTKASQKKVASESNTKSLTQLHFVVNKTLRTCPKCSFSYIQGALEDETLHKKHCLRVQRGLEWAKEEEREADKAGVRVIEDLIRFKAVGDDVFARIISVPANAGGKIGAKLSSLFDTINLSLSAPALTPETLKVSKAYLFLIPVANTTRERIVGCIIAQRITSAMNVVSRPEQDVEGSSNVVHVDGGLYCSPQLHPTPVGISRLFVSVTHRRLGIATMLLDAVSKTFVYGCVLDPTKGQIAFSQPTGDGQKTMERWGKGGIRIYQE</sequence>
<feature type="region of interest" description="Disordered" evidence="10">
    <location>
        <begin position="1"/>
        <end position="36"/>
    </location>
</feature>
<dbReference type="AlphaFoldDB" id="A0AAV5ACD5"/>
<evidence type="ECO:0000259" key="11">
    <source>
        <dbReference type="Pfam" id="PF13878"/>
    </source>
</evidence>
<evidence type="ECO:0000256" key="6">
    <source>
        <dbReference type="ARBA" id="ARBA00022833"/>
    </source>
</evidence>